<organism evidence="1 2">
    <name type="scientific">Methylobacterium aerolatum</name>
    <dbReference type="NCBI Taxonomy" id="418708"/>
    <lineage>
        <taxon>Bacteria</taxon>
        <taxon>Pseudomonadati</taxon>
        <taxon>Pseudomonadota</taxon>
        <taxon>Alphaproteobacteria</taxon>
        <taxon>Hyphomicrobiales</taxon>
        <taxon>Methylobacteriaceae</taxon>
        <taxon>Methylobacterium</taxon>
    </lineage>
</organism>
<dbReference type="RefSeq" id="WP_370876734.1">
    <property type="nucleotide sequence ID" value="NZ_BPQE01000006.1"/>
</dbReference>
<evidence type="ECO:0000313" key="2">
    <source>
        <dbReference type="Proteomes" id="UP001231124"/>
    </source>
</evidence>
<comment type="caution">
    <text evidence="1">The sequence shown here is derived from an EMBL/GenBank/DDBJ whole genome shotgun (WGS) entry which is preliminary data.</text>
</comment>
<sequence>MTVETHDDRRQNGARMMSRPRRVGLPWYEPENYEALRASLSDGAKLPSAYETWRIATSQMEQEVQRSGVDVVRVSIEPVAFAYWCELKGRQADAAARSQYAAEVIAKDMA</sequence>
<gene>
    <name evidence="1" type="ORF">QO012_003333</name>
</gene>
<reference evidence="1 2" key="1">
    <citation type="submission" date="2023-07" db="EMBL/GenBank/DDBJ databases">
        <title>Genomic Encyclopedia of Type Strains, Phase IV (KMG-IV): sequencing the most valuable type-strain genomes for metagenomic binning, comparative biology and taxonomic classification.</title>
        <authorList>
            <person name="Goeker M."/>
        </authorList>
    </citation>
    <scope>NUCLEOTIDE SEQUENCE [LARGE SCALE GENOMIC DNA]</scope>
    <source>
        <strain evidence="1 2">DSM 19013</strain>
    </source>
</reference>
<name>A0ABU0I2I9_9HYPH</name>
<keyword evidence="2" id="KW-1185">Reference proteome</keyword>
<proteinExistence type="predicted"/>
<accession>A0ABU0I2I9</accession>
<dbReference type="Proteomes" id="UP001231124">
    <property type="component" value="Unassembled WGS sequence"/>
</dbReference>
<dbReference type="EMBL" id="JAUSVP010000010">
    <property type="protein sequence ID" value="MDQ0448821.1"/>
    <property type="molecule type" value="Genomic_DNA"/>
</dbReference>
<evidence type="ECO:0000313" key="1">
    <source>
        <dbReference type="EMBL" id="MDQ0448821.1"/>
    </source>
</evidence>
<protein>
    <submittedName>
        <fullName evidence="1">Uncharacterized protein</fullName>
    </submittedName>
</protein>